<name>A0AAD6CAT2_9EURO</name>
<comment type="caution">
    <text evidence="1">The sequence shown here is derived from an EMBL/GenBank/DDBJ whole genome shotgun (WGS) entry which is preliminary data.</text>
</comment>
<gene>
    <name evidence="1" type="ORF">N7458_001239</name>
</gene>
<dbReference type="GeneID" id="81594865"/>
<evidence type="ECO:0000313" key="2">
    <source>
        <dbReference type="Proteomes" id="UP001213681"/>
    </source>
</evidence>
<reference evidence="1" key="1">
    <citation type="submission" date="2022-12" db="EMBL/GenBank/DDBJ databases">
        <authorList>
            <person name="Petersen C."/>
        </authorList>
    </citation>
    <scope>NUCLEOTIDE SEQUENCE</scope>
    <source>
        <strain evidence="1">IBT 16125</strain>
    </source>
</reference>
<keyword evidence="2" id="KW-1185">Reference proteome</keyword>
<dbReference type="EMBL" id="JAPVEA010000002">
    <property type="protein sequence ID" value="KAJ5459687.1"/>
    <property type="molecule type" value="Genomic_DNA"/>
</dbReference>
<evidence type="ECO:0000313" key="1">
    <source>
        <dbReference type="EMBL" id="KAJ5459687.1"/>
    </source>
</evidence>
<organism evidence="1 2">
    <name type="scientific">Penicillium daleae</name>
    <dbReference type="NCBI Taxonomy" id="63821"/>
    <lineage>
        <taxon>Eukaryota</taxon>
        <taxon>Fungi</taxon>
        <taxon>Dikarya</taxon>
        <taxon>Ascomycota</taxon>
        <taxon>Pezizomycotina</taxon>
        <taxon>Eurotiomycetes</taxon>
        <taxon>Eurotiomycetidae</taxon>
        <taxon>Eurotiales</taxon>
        <taxon>Aspergillaceae</taxon>
        <taxon>Penicillium</taxon>
    </lineage>
</organism>
<proteinExistence type="predicted"/>
<protein>
    <submittedName>
        <fullName evidence="1">Uncharacterized protein</fullName>
    </submittedName>
</protein>
<sequence>MSLRSKLTNPSRADVTMLWLQHTPRLPSLILSSCLSGPPFIPHYLEKPALDLQKTISSAMQVAEILSDITSLRVCGHNEALALVSGPPASAKDMLTEGDAVATSNGQSIKQEALQRAKELVQLHYEVKSRHVNGEVDDNLRQARDDVNRVLRELK</sequence>
<accession>A0AAD6CAT2</accession>
<reference evidence="1" key="2">
    <citation type="journal article" date="2023" name="IMA Fungus">
        <title>Comparative genomic study of the Penicillium genus elucidates a diverse pangenome and 15 lateral gene transfer events.</title>
        <authorList>
            <person name="Petersen C."/>
            <person name="Sorensen T."/>
            <person name="Nielsen M.R."/>
            <person name="Sondergaard T.E."/>
            <person name="Sorensen J.L."/>
            <person name="Fitzpatrick D.A."/>
            <person name="Frisvad J.C."/>
            <person name="Nielsen K.L."/>
        </authorList>
    </citation>
    <scope>NUCLEOTIDE SEQUENCE</scope>
    <source>
        <strain evidence="1">IBT 16125</strain>
    </source>
</reference>
<dbReference type="RefSeq" id="XP_056768729.1">
    <property type="nucleotide sequence ID" value="XM_056904622.1"/>
</dbReference>
<dbReference type="AlphaFoldDB" id="A0AAD6CAT2"/>
<dbReference type="Proteomes" id="UP001213681">
    <property type="component" value="Unassembled WGS sequence"/>
</dbReference>